<dbReference type="PRINTS" id="PR00205">
    <property type="entry name" value="CADHERIN"/>
</dbReference>
<evidence type="ECO:0000259" key="8">
    <source>
        <dbReference type="PROSITE" id="PS50853"/>
    </source>
</evidence>
<dbReference type="Gene3D" id="3.40.50.1110">
    <property type="entry name" value="SGNH hydrolase"/>
    <property type="match status" value="2"/>
</dbReference>
<dbReference type="CDD" id="cd11304">
    <property type="entry name" value="Cadherin_repeat"/>
    <property type="match status" value="2"/>
</dbReference>
<evidence type="ECO:0000313" key="10">
    <source>
        <dbReference type="Proteomes" id="UP001597389"/>
    </source>
</evidence>
<dbReference type="SUPFAM" id="SSF52266">
    <property type="entry name" value="SGNH hydrolase"/>
    <property type="match status" value="2"/>
</dbReference>
<dbReference type="InterPro" id="IPR015919">
    <property type="entry name" value="Cadherin-like_sf"/>
</dbReference>
<evidence type="ECO:0000256" key="4">
    <source>
        <dbReference type="ARBA" id="ARBA00022837"/>
    </source>
</evidence>
<gene>
    <name evidence="9" type="ORF">ACFSW8_14950</name>
</gene>
<protein>
    <submittedName>
        <fullName evidence="9">Cadherin domain-containing protein</fullName>
    </submittedName>
</protein>
<dbReference type="InterPro" id="IPR005181">
    <property type="entry name" value="SASA"/>
</dbReference>
<dbReference type="RefSeq" id="WP_377086946.1">
    <property type="nucleotide sequence ID" value="NZ_JBHSJL010000014.1"/>
</dbReference>
<dbReference type="Gene3D" id="2.60.40.10">
    <property type="entry name" value="Immunoglobulins"/>
    <property type="match status" value="3"/>
</dbReference>
<evidence type="ECO:0000256" key="6">
    <source>
        <dbReference type="SAM" id="SignalP"/>
    </source>
</evidence>
<keyword evidence="2" id="KW-0677">Repeat</keyword>
<feature type="domain" description="Fibronectin type-III" evidence="8">
    <location>
        <begin position="1487"/>
        <end position="1586"/>
    </location>
</feature>
<dbReference type="InterPro" id="IPR006644">
    <property type="entry name" value="Cadg"/>
</dbReference>
<feature type="signal peptide" evidence="6">
    <location>
        <begin position="1"/>
        <end position="19"/>
    </location>
</feature>
<dbReference type="Pfam" id="PF05345">
    <property type="entry name" value="He_PIG"/>
    <property type="match status" value="1"/>
</dbReference>
<evidence type="ECO:0000313" key="9">
    <source>
        <dbReference type="EMBL" id="MFD2160199.1"/>
    </source>
</evidence>
<dbReference type="SUPFAM" id="SSF49265">
    <property type="entry name" value="Fibronectin type III"/>
    <property type="match status" value="1"/>
</dbReference>
<dbReference type="Pfam" id="PF00657">
    <property type="entry name" value="Lipase_GDSL"/>
    <property type="match status" value="1"/>
</dbReference>
<dbReference type="Gene3D" id="2.60.40.60">
    <property type="entry name" value="Cadherins"/>
    <property type="match status" value="2"/>
</dbReference>
<dbReference type="InterPro" id="IPR002126">
    <property type="entry name" value="Cadherin-like_dom"/>
</dbReference>
<organism evidence="9 10">
    <name type="scientific">Rubritalea tangerina</name>
    <dbReference type="NCBI Taxonomy" id="430798"/>
    <lineage>
        <taxon>Bacteria</taxon>
        <taxon>Pseudomonadati</taxon>
        <taxon>Verrucomicrobiota</taxon>
        <taxon>Verrucomicrobiia</taxon>
        <taxon>Verrucomicrobiales</taxon>
        <taxon>Rubritaleaceae</taxon>
        <taxon>Rubritalea</taxon>
    </lineage>
</organism>
<sequence>MKFKLSHCALMTLGVFSLAQLQAEHYRLFLLTGQSNALGTTNGGEADVSVGVDPADQHIKFAWSNVVSDSQEIGHSGEVLNPASPLVTFTSLQEQQGGVYGGSASHWGAEIDFSRKLYRAGVRDFGVIKVTRGGGGNSHWHKASSGHMYGEILDAVSEATTGLTAEGHTFEIVGLMYLQGESNNTSEAAVAGTRFKELVDNLRVDLPNASNMHGSIAGIVSAGAAADTTRAEHAAIAESTSYLSYFGNEDIAAYVAADGLHFNKQAKLTIGQRFANRFFDEGVVQRHYGKLVFIGDSITQGGNGNPSYRYQVFKRLAEAGVPIDENAGYKFVGSNAHAYRGGAVTAPDVNGQVFENNHDGHWGWRSFWINGRVALPSNRRNNYLGEGTLLNWTGQADPQEYDLNSLGNKVPYPDPNATGTGNVGVTYVPDTASVMIGINDTGSSSATQIRDDIATIVDQLRGANPEVSIFVCKLLYTSNISFSTVDAVNALLPAMVAEKNALSSASPVWLVDTNEGFEPGSMTYDKVHPNALGEDHVGARIAAAMGIVEQPLPEFEEVLAQKEKPSRELGAIASEGSEIWNSGSAVGGWSTIGSPVITEIAPDDIQVSNPGTSTMLNGTNIGWSEINDGIWSFEARLKFDANPNGYMLWLGTGTHRILIEIHADRTQDYGANSFNVAHNNVDGEFHTFKVTHDPAAGVYRVWRDGVMLTEAAGAPYDQVGGDERLLMGDYTGGSFGNGYDVTVDYINILGGYEGSEIYDGVDMVNGWTTVGGVSPGIVNDTDMQLVHSGGSATWLEGEGSDWATKNDGYYTFEARLKFDANPNGFAIWLENGSNAPVIEIYGDRTQDNGGNDFVAYHNNLDGEYHVFRVGYDAVESVYHVWRDGERLTPIAGASPDLSVGSERLIMGDYTGGSFGNGFDVTVDYIRTDSGNAYLPEGGLNVAPLVESADFNISEIAAIGTDVGSIVANDAEGGALTYQIESGNEAGVFVLDSATGVLSTASGLDYETQESYALTVSVTDEGGLSASAVVVVRVENANEAPRFSYAEFTDVAMEAALYSGSLAGFVEDQDAGESFSFAKLSGPAWLEVAADGTLSGVPQAAAVGENHFTLQVSDSAGATAETSLVISVAEASGVLFAESFEGAAGTDLGNGWIELNNDSRIFDTNRVASKMLISVNSGQTFSVLNELANTFVEGERYELAWNGARAASANGVLHYRVSVGTWDGADFVALSSVEGSLNPVNSGSKVAGESVYVTAGAAAAGLPVAIMLETLEGSSTWVGFDDLEWIGLGANMAPSFNADPILLEAATEDLFFSADMKPFVVESDIADSLSYEKVAGPAWLDVSAEGVVSGTPANGDAGLNVLRVRVIDAGGLSAEAEVQVEVLNTNDEPVLSAGAVSVAEDLAPGSIVTSVQVEDVDVNDSFSYTILSGNVGEAFDIDSDGNIILATALDYETLSSYKLEIEVRDSAGASDQATVVVTVLDVFEVTVPVLANHGVLSTSMDQAEVSYEIVSDGGEAVSLTVLYGELDGGTEVSSWQHSISVEAAESGSYSELLSGLIDGTHYYFTVRAENSAGVSWSSTSSFSTVADLSPKMVRTTVSGVSSDSWTTVDLGRRYNSPVIIATPIVDGETAVVTRVRAAAGSEFEVKIDRVDGEGEAYLCDVSIIAVEEGVYTLEDDGVVMEAVRIESQLTAHSKDWTAEEVSYANSYEAPVVVGQVMSANDPRWSVFWSMGKKKHDTASSKYLHVGKHVGSDEERERASETLGYIVIESGTGFINGVAYEAGLGDQSKHHRHPKFEKFAKFSKHFKHFHNKGWKNDGVLDLNGDLVSASAVALSVTGVADKKGLWPVLLADEPLNPEGISFHLEQDTMKHSKRHWYHHKAKNKHHDDHVGFLIFE</sequence>
<dbReference type="CDD" id="cd00063">
    <property type="entry name" value="FN3"/>
    <property type="match status" value="1"/>
</dbReference>
<dbReference type="InterPro" id="IPR001087">
    <property type="entry name" value="GDSL"/>
</dbReference>
<dbReference type="SUPFAM" id="SSF49313">
    <property type="entry name" value="Cadherin-like"/>
    <property type="match status" value="4"/>
</dbReference>
<evidence type="ECO:0000256" key="1">
    <source>
        <dbReference type="ARBA" id="ARBA00004370"/>
    </source>
</evidence>
<dbReference type="Pfam" id="PF00028">
    <property type="entry name" value="Cadherin"/>
    <property type="match status" value="2"/>
</dbReference>
<keyword evidence="5" id="KW-0472">Membrane</keyword>
<dbReference type="SMART" id="SM00112">
    <property type="entry name" value="CA"/>
    <property type="match status" value="3"/>
</dbReference>
<reference evidence="10" key="1">
    <citation type="journal article" date="2019" name="Int. J. Syst. Evol. Microbiol.">
        <title>The Global Catalogue of Microorganisms (GCM) 10K type strain sequencing project: providing services to taxonomists for standard genome sequencing and annotation.</title>
        <authorList>
            <consortium name="The Broad Institute Genomics Platform"/>
            <consortium name="The Broad Institute Genome Sequencing Center for Infectious Disease"/>
            <person name="Wu L."/>
            <person name="Ma J."/>
        </authorList>
    </citation>
    <scope>NUCLEOTIDE SEQUENCE [LARGE SCALE GENOMIC DNA]</scope>
    <source>
        <strain evidence="10">CCUG 57942</strain>
    </source>
</reference>
<dbReference type="Proteomes" id="UP001597389">
    <property type="component" value="Unassembled WGS sequence"/>
</dbReference>
<dbReference type="PROSITE" id="PS01098">
    <property type="entry name" value="LIPASE_GDSL_SER"/>
    <property type="match status" value="1"/>
</dbReference>
<dbReference type="PANTHER" id="PTHR24027:SF438">
    <property type="entry name" value="CADHERIN 23"/>
    <property type="match status" value="1"/>
</dbReference>
<evidence type="ECO:0000256" key="5">
    <source>
        <dbReference type="ARBA" id="ARBA00023136"/>
    </source>
</evidence>
<dbReference type="SMART" id="SM00736">
    <property type="entry name" value="CADG"/>
    <property type="match status" value="3"/>
</dbReference>
<dbReference type="PROSITE" id="PS50853">
    <property type="entry name" value="FN3"/>
    <property type="match status" value="1"/>
</dbReference>
<keyword evidence="4" id="KW-0106">Calcium</keyword>
<dbReference type="InterPro" id="IPR008265">
    <property type="entry name" value="Lipase_GDSL_AS"/>
</dbReference>
<evidence type="ECO:0000259" key="7">
    <source>
        <dbReference type="PROSITE" id="PS50268"/>
    </source>
</evidence>
<dbReference type="InterPro" id="IPR036514">
    <property type="entry name" value="SGNH_hydro_sf"/>
</dbReference>
<keyword evidence="3" id="KW-0378">Hydrolase</keyword>
<dbReference type="InterPro" id="IPR036116">
    <property type="entry name" value="FN3_sf"/>
</dbReference>
<evidence type="ECO:0000256" key="3">
    <source>
        <dbReference type="ARBA" id="ARBA00022801"/>
    </source>
</evidence>
<accession>A0ABW4ZEA7</accession>
<dbReference type="Pfam" id="PF03629">
    <property type="entry name" value="SASA"/>
    <property type="match status" value="1"/>
</dbReference>
<comment type="caution">
    <text evidence="9">The sequence shown here is derived from an EMBL/GenBank/DDBJ whole genome shotgun (WGS) entry which is preliminary data.</text>
</comment>
<feature type="domain" description="Cadherin" evidence="7">
    <location>
        <begin position="1389"/>
        <end position="1489"/>
    </location>
</feature>
<dbReference type="InterPro" id="IPR013783">
    <property type="entry name" value="Ig-like_fold"/>
</dbReference>
<feature type="chain" id="PRO_5045419256" evidence="6">
    <location>
        <begin position="20"/>
        <end position="1894"/>
    </location>
</feature>
<name>A0ABW4ZEA7_9BACT</name>
<evidence type="ECO:0000256" key="2">
    <source>
        <dbReference type="ARBA" id="ARBA00022737"/>
    </source>
</evidence>
<proteinExistence type="predicted"/>
<dbReference type="InterPro" id="IPR003961">
    <property type="entry name" value="FN3_dom"/>
</dbReference>
<keyword evidence="6" id="KW-0732">Signal</keyword>
<dbReference type="InterPro" id="IPR039808">
    <property type="entry name" value="Cadherin"/>
</dbReference>
<dbReference type="PROSITE" id="PS50268">
    <property type="entry name" value="CADHERIN_2"/>
    <property type="match status" value="2"/>
</dbReference>
<keyword evidence="10" id="KW-1185">Reference proteome</keyword>
<dbReference type="PANTHER" id="PTHR24027">
    <property type="entry name" value="CADHERIN-23"/>
    <property type="match status" value="1"/>
</dbReference>
<comment type="subcellular location">
    <subcellularLocation>
        <location evidence="1">Membrane</location>
    </subcellularLocation>
</comment>
<feature type="domain" description="Cadherin" evidence="7">
    <location>
        <begin position="944"/>
        <end position="1042"/>
    </location>
</feature>
<dbReference type="EMBL" id="JBHUJB010000073">
    <property type="protein sequence ID" value="MFD2160199.1"/>
    <property type="molecule type" value="Genomic_DNA"/>
</dbReference>